<gene>
    <name evidence="3" type="ORF">S12H4_60079</name>
</gene>
<evidence type="ECO:0000256" key="1">
    <source>
        <dbReference type="SAM" id="Coils"/>
    </source>
</evidence>
<keyword evidence="1" id="KW-0175">Coiled coil</keyword>
<dbReference type="InterPro" id="IPR013087">
    <property type="entry name" value="Znf_C2H2_type"/>
</dbReference>
<dbReference type="EMBL" id="BARW01039442">
    <property type="protein sequence ID" value="GAJ20444.1"/>
    <property type="molecule type" value="Genomic_DNA"/>
</dbReference>
<evidence type="ECO:0000313" key="3">
    <source>
        <dbReference type="EMBL" id="GAJ20444.1"/>
    </source>
</evidence>
<protein>
    <recommendedName>
        <fullName evidence="2">C2H2-type domain-containing protein</fullName>
    </recommendedName>
</protein>
<name>X1USJ2_9ZZZZ</name>
<reference evidence="3" key="1">
    <citation type="journal article" date="2014" name="Front. Microbiol.">
        <title>High frequency of phylogenetically diverse reductive dehalogenase-homologous genes in deep subseafloor sedimentary metagenomes.</title>
        <authorList>
            <person name="Kawai M."/>
            <person name="Futagami T."/>
            <person name="Toyoda A."/>
            <person name="Takaki Y."/>
            <person name="Nishi S."/>
            <person name="Hori S."/>
            <person name="Arai W."/>
            <person name="Tsubouchi T."/>
            <person name="Morono Y."/>
            <person name="Uchiyama I."/>
            <person name="Ito T."/>
            <person name="Fujiyama A."/>
            <person name="Inagaki F."/>
            <person name="Takami H."/>
        </authorList>
    </citation>
    <scope>NUCLEOTIDE SEQUENCE</scope>
    <source>
        <strain evidence="3">Expedition CK06-06</strain>
    </source>
</reference>
<dbReference type="AlphaFoldDB" id="X1USJ2"/>
<organism evidence="3">
    <name type="scientific">marine sediment metagenome</name>
    <dbReference type="NCBI Taxonomy" id="412755"/>
    <lineage>
        <taxon>unclassified sequences</taxon>
        <taxon>metagenomes</taxon>
        <taxon>ecological metagenomes</taxon>
    </lineage>
</organism>
<sequence>MLKCEICGTMYATYRTMVDHFNLVHDAARLPSRGAEAWLDELTSRLEENKGLRTEITTLREENKRLKEDYGRLLQKLVRLENLMSQPR</sequence>
<evidence type="ECO:0000259" key="2">
    <source>
        <dbReference type="PROSITE" id="PS00028"/>
    </source>
</evidence>
<proteinExistence type="predicted"/>
<comment type="caution">
    <text evidence="3">The sequence shown here is derived from an EMBL/GenBank/DDBJ whole genome shotgun (WGS) entry which is preliminary data.</text>
</comment>
<feature type="coiled-coil region" evidence="1">
    <location>
        <begin position="49"/>
        <end position="83"/>
    </location>
</feature>
<accession>X1USJ2</accession>
<dbReference type="PROSITE" id="PS00028">
    <property type="entry name" value="ZINC_FINGER_C2H2_1"/>
    <property type="match status" value="1"/>
</dbReference>
<feature type="domain" description="C2H2-type" evidence="2">
    <location>
        <begin position="4"/>
        <end position="25"/>
    </location>
</feature>